<keyword evidence="2" id="KW-1185">Reference proteome</keyword>
<accession>A0ACD3A3A2</accession>
<evidence type="ECO:0000313" key="1">
    <source>
        <dbReference type="EMBL" id="TFK60303.1"/>
    </source>
</evidence>
<protein>
    <submittedName>
        <fullName evidence="1">Uncharacterized protein</fullName>
    </submittedName>
</protein>
<organism evidence="1 2">
    <name type="scientific">Pluteus cervinus</name>
    <dbReference type="NCBI Taxonomy" id="181527"/>
    <lineage>
        <taxon>Eukaryota</taxon>
        <taxon>Fungi</taxon>
        <taxon>Dikarya</taxon>
        <taxon>Basidiomycota</taxon>
        <taxon>Agaricomycotina</taxon>
        <taxon>Agaricomycetes</taxon>
        <taxon>Agaricomycetidae</taxon>
        <taxon>Agaricales</taxon>
        <taxon>Pluteineae</taxon>
        <taxon>Pluteaceae</taxon>
        <taxon>Pluteus</taxon>
    </lineage>
</organism>
<gene>
    <name evidence="1" type="ORF">BDN72DRAFT_940361</name>
</gene>
<dbReference type="Proteomes" id="UP000308600">
    <property type="component" value="Unassembled WGS sequence"/>
</dbReference>
<proteinExistence type="predicted"/>
<sequence length="77" mass="8257">SKSNSHCSPITPPAPKHVCPACDRAFTTSGHLARHSHIPLRALSSPPTLESTLLAHRGCLSTSPARSPHHSYTAQQR</sequence>
<name>A0ACD3A3A2_9AGAR</name>
<reference evidence="1 2" key="1">
    <citation type="journal article" date="2019" name="Nat. Ecol. Evol.">
        <title>Megaphylogeny resolves global patterns of mushroom evolution.</title>
        <authorList>
            <person name="Varga T."/>
            <person name="Krizsan K."/>
            <person name="Foldi C."/>
            <person name="Dima B."/>
            <person name="Sanchez-Garcia M."/>
            <person name="Sanchez-Ramirez S."/>
            <person name="Szollosi G.J."/>
            <person name="Szarkandi J.G."/>
            <person name="Papp V."/>
            <person name="Albert L."/>
            <person name="Andreopoulos W."/>
            <person name="Angelini C."/>
            <person name="Antonin V."/>
            <person name="Barry K.W."/>
            <person name="Bougher N.L."/>
            <person name="Buchanan P."/>
            <person name="Buyck B."/>
            <person name="Bense V."/>
            <person name="Catcheside P."/>
            <person name="Chovatia M."/>
            <person name="Cooper J."/>
            <person name="Damon W."/>
            <person name="Desjardin D."/>
            <person name="Finy P."/>
            <person name="Geml J."/>
            <person name="Haridas S."/>
            <person name="Hughes K."/>
            <person name="Justo A."/>
            <person name="Karasinski D."/>
            <person name="Kautmanova I."/>
            <person name="Kiss B."/>
            <person name="Kocsube S."/>
            <person name="Kotiranta H."/>
            <person name="LaButti K.M."/>
            <person name="Lechner B.E."/>
            <person name="Liimatainen K."/>
            <person name="Lipzen A."/>
            <person name="Lukacs Z."/>
            <person name="Mihaltcheva S."/>
            <person name="Morgado L.N."/>
            <person name="Niskanen T."/>
            <person name="Noordeloos M.E."/>
            <person name="Ohm R.A."/>
            <person name="Ortiz-Santana B."/>
            <person name="Ovrebo C."/>
            <person name="Racz N."/>
            <person name="Riley R."/>
            <person name="Savchenko A."/>
            <person name="Shiryaev A."/>
            <person name="Soop K."/>
            <person name="Spirin V."/>
            <person name="Szebenyi C."/>
            <person name="Tomsovsky M."/>
            <person name="Tulloss R.E."/>
            <person name="Uehling J."/>
            <person name="Grigoriev I.V."/>
            <person name="Vagvolgyi C."/>
            <person name="Papp T."/>
            <person name="Martin F.M."/>
            <person name="Miettinen O."/>
            <person name="Hibbett D.S."/>
            <person name="Nagy L.G."/>
        </authorList>
    </citation>
    <scope>NUCLEOTIDE SEQUENCE [LARGE SCALE GENOMIC DNA]</scope>
    <source>
        <strain evidence="1 2">NL-1719</strain>
    </source>
</reference>
<dbReference type="EMBL" id="ML208795">
    <property type="protein sequence ID" value="TFK60303.1"/>
    <property type="molecule type" value="Genomic_DNA"/>
</dbReference>
<evidence type="ECO:0000313" key="2">
    <source>
        <dbReference type="Proteomes" id="UP000308600"/>
    </source>
</evidence>
<feature type="non-terminal residue" evidence="1">
    <location>
        <position position="1"/>
    </location>
</feature>